<proteinExistence type="predicted"/>
<protein>
    <submittedName>
        <fullName evidence="1">Uncharacterized protein</fullName>
    </submittedName>
</protein>
<dbReference type="EMBL" id="JACEEZ010006821">
    <property type="protein sequence ID" value="KAG0724508.1"/>
    <property type="molecule type" value="Genomic_DNA"/>
</dbReference>
<comment type="caution">
    <text evidence="1">The sequence shown here is derived from an EMBL/GenBank/DDBJ whole genome shotgun (WGS) entry which is preliminary data.</text>
</comment>
<dbReference type="Proteomes" id="UP000770661">
    <property type="component" value="Unassembled WGS sequence"/>
</dbReference>
<evidence type="ECO:0000313" key="2">
    <source>
        <dbReference type="Proteomes" id="UP000770661"/>
    </source>
</evidence>
<evidence type="ECO:0000313" key="1">
    <source>
        <dbReference type="EMBL" id="KAG0724508.1"/>
    </source>
</evidence>
<keyword evidence="2" id="KW-1185">Reference proteome</keyword>
<dbReference type="AlphaFoldDB" id="A0A8J4YAP9"/>
<organism evidence="1 2">
    <name type="scientific">Chionoecetes opilio</name>
    <name type="common">Atlantic snow crab</name>
    <name type="synonym">Cancer opilio</name>
    <dbReference type="NCBI Taxonomy" id="41210"/>
    <lineage>
        <taxon>Eukaryota</taxon>
        <taxon>Metazoa</taxon>
        <taxon>Ecdysozoa</taxon>
        <taxon>Arthropoda</taxon>
        <taxon>Crustacea</taxon>
        <taxon>Multicrustacea</taxon>
        <taxon>Malacostraca</taxon>
        <taxon>Eumalacostraca</taxon>
        <taxon>Eucarida</taxon>
        <taxon>Decapoda</taxon>
        <taxon>Pleocyemata</taxon>
        <taxon>Brachyura</taxon>
        <taxon>Eubrachyura</taxon>
        <taxon>Majoidea</taxon>
        <taxon>Majidae</taxon>
        <taxon>Chionoecetes</taxon>
    </lineage>
</organism>
<gene>
    <name evidence="1" type="ORF">GWK47_040467</name>
</gene>
<sequence length="389" mass="39787">MSPCVGGMGTPLYPHFESRQMLSPVPQTSVYIQHDTVGDYNSGTCSVFAGLGSPFDPSAPYGVVAPQMVAPQMVAPQMVAPQMVAPQMVAPQMVVPQVVAPQVVDPQMVASQMVAPQVVAPQMVAPQVVAPQMVAPQVVAPQVLAPQMVVASQVVAPQIQPQVPPPQAPPEAYNSLSKFTNTSSLVATSFPYSGAVAPPAVPSGPVSCSYAQNTFCMAGLHDGAAPTAVFGQYPDPSSSAQSLYNGGVNDCADFQPNFEALSSPSPASADKSSRYLAAPSMAMPGKTCADYPVQSVATSATDCSGRVEDGYEMDIPASPTPLAAEDVGRPESCFPAYSAASAAHRGFDASLLSSSSADSGIAASSGEPGEAAESLGEIVKKSMVETVSA</sequence>
<name>A0A8J4YAP9_CHIOP</name>
<accession>A0A8J4YAP9</accession>
<reference evidence="1" key="1">
    <citation type="submission" date="2020-07" db="EMBL/GenBank/DDBJ databases">
        <title>The High-quality genome of the commercially important snow crab, Chionoecetes opilio.</title>
        <authorList>
            <person name="Jeong J.-H."/>
            <person name="Ryu S."/>
        </authorList>
    </citation>
    <scope>NUCLEOTIDE SEQUENCE</scope>
    <source>
        <strain evidence="1">MADBK_172401_WGS</strain>
        <tissue evidence="1">Digestive gland</tissue>
    </source>
</reference>